<dbReference type="InterPro" id="IPR044844">
    <property type="entry name" value="Trans_IPPS_euk-type"/>
</dbReference>
<comment type="function">
    <text evidence="5">Catalyzes the condensation of 2 farnesyl pyrophosphate (FPP) moieties to form squalene.</text>
</comment>
<organism evidence="7">
    <name type="scientific">Sundstroemia setigera</name>
    <dbReference type="NCBI Taxonomy" id="3005"/>
    <lineage>
        <taxon>Eukaryota</taxon>
        <taxon>Sar</taxon>
        <taxon>Stramenopiles</taxon>
        <taxon>Ochrophyta</taxon>
        <taxon>Bacillariophyta</taxon>
        <taxon>Coscinodiscophyceae</taxon>
        <taxon>Rhizosoleniophycidae</taxon>
        <taxon>Rhizosoleniales</taxon>
        <taxon>Rhizosoleniaceae</taxon>
        <taxon>Sundstroemia</taxon>
    </lineage>
</organism>
<protein>
    <recommendedName>
        <fullName evidence="3 5">Squalene synthase</fullName>
        <shortName evidence="5">SQS</shortName>
        <shortName evidence="5">SS</shortName>
        <ecNumber evidence="3 5">2.5.1.21</ecNumber>
    </recommendedName>
</protein>
<dbReference type="InterPro" id="IPR002060">
    <property type="entry name" value="Squ/phyt_synthse"/>
</dbReference>
<dbReference type="EMBL" id="KY241475">
    <property type="protein sequence ID" value="AUC67635.1"/>
    <property type="molecule type" value="mRNA"/>
</dbReference>
<dbReference type="GO" id="GO:0045338">
    <property type="term" value="P:farnesyl diphosphate metabolic process"/>
    <property type="evidence" value="ECO:0007669"/>
    <property type="project" value="InterPro"/>
</dbReference>
<dbReference type="EC" id="2.5.1.21" evidence="3 5"/>
<dbReference type="GO" id="GO:0055056">
    <property type="term" value="F:D-glucose transmembrane transporter activity"/>
    <property type="evidence" value="ECO:0007669"/>
    <property type="project" value="UniProtKB-UniRule"/>
</dbReference>
<dbReference type="SUPFAM" id="SSF48576">
    <property type="entry name" value="Terpenoid synthases"/>
    <property type="match status" value="1"/>
</dbReference>
<evidence type="ECO:0000256" key="1">
    <source>
        <dbReference type="ARBA" id="ARBA00001946"/>
    </source>
</evidence>
<dbReference type="UniPathway" id="UPA00767">
    <property type="reaction ID" value="UER00751"/>
</dbReference>
<dbReference type="PROSITE" id="PS01044">
    <property type="entry name" value="SQUALEN_PHYTOEN_SYN_1"/>
    <property type="match status" value="1"/>
</dbReference>
<comment type="catalytic activity">
    <reaction evidence="5">
        <text>2 (2E,6E)-farnesyl diphosphate + NADH + H(+) = squalene + 2 diphosphate + NAD(+)</text>
        <dbReference type="Rhea" id="RHEA:32299"/>
        <dbReference type="ChEBI" id="CHEBI:15378"/>
        <dbReference type="ChEBI" id="CHEBI:15440"/>
        <dbReference type="ChEBI" id="CHEBI:33019"/>
        <dbReference type="ChEBI" id="CHEBI:57540"/>
        <dbReference type="ChEBI" id="CHEBI:57945"/>
        <dbReference type="ChEBI" id="CHEBI:175763"/>
        <dbReference type="EC" id="2.5.1.21"/>
    </reaction>
</comment>
<sequence length="552" mass="62055">MQFYNTVLLVGWCLSSISAMKQTTTITSSVSKGIEKEDPTKMKNGIKTPIPAVGAKIVGDPAKKQGAYGKIKIHKESKLSQLSRFDEIWCTFNLLYVSPLKSNMETPEILENFNQENLDFCDEILGKVSRSFAAVIRQLPPSLLVDIMIFYLVLRALDTIEDDMTAFDSTETKVKLLLKFRETALVDPEWRMDGVGEGDERRLLQHFPKCHSVFRSLRPESREIIADITFRMATGMAEFVNKDLGQGTTDVKQYNRYCHFVAGLVGEGLTRLFVASGLEDPEIVDKLFLSDQMGLFLQKNNIIRDYLEDYVDGRAFWPQSIWKKYSKNGDLGYFANQSEEENRKQSLKCLNELVTDALELAPDCLAYLSKLRCDGVFRFCAIPQVMAIATLDKCYNNLDVFTGVVKIRKGLSCKLLLQTNDLNGVHNTFYVFAKSIAQRAQQAKEDGIDDPSYERTMNICNKICELTDNARKTSKNRDILYHYIIPTVVIALVACLSSLGYSDLIASFDASQFDLQSVLTLLLASFAFGHFLEKLSPGPSGSLKTASDILAK</sequence>
<keyword evidence="4 5" id="KW-0808">Transferase</keyword>
<dbReference type="NCBIfam" id="TIGR01559">
    <property type="entry name" value="squal_synth"/>
    <property type="match status" value="1"/>
</dbReference>
<dbReference type="InterPro" id="IPR019845">
    <property type="entry name" value="Squalene/phytoene_synthase_CS"/>
</dbReference>
<feature type="signal peptide" evidence="6">
    <location>
        <begin position="1"/>
        <end position="19"/>
    </location>
</feature>
<keyword evidence="5" id="KW-0472">Membrane</keyword>
<dbReference type="InterPro" id="IPR033904">
    <property type="entry name" value="Trans_IPPS_HH"/>
</dbReference>
<name>A0A4P2PS18_9STRA</name>
<accession>A0A4P2PS18</accession>
<dbReference type="CDD" id="cd00683">
    <property type="entry name" value="Trans_IPPS_HH"/>
    <property type="match status" value="1"/>
</dbReference>
<keyword evidence="5" id="KW-0812">Transmembrane</keyword>
<dbReference type="FunFam" id="1.10.600.10:FF:000023">
    <property type="entry name" value="Squalene synthase"/>
    <property type="match status" value="1"/>
</dbReference>
<evidence type="ECO:0000256" key="2">
    <source>
        <dbReference type="ARBA" id="ARBA00006251"/>
    </source>
</evidence>
<evidence type="ECO:0000256" key="4">
    <source>
        <dbReference type="ARBA" id="ARBA00022679"/>
    </source>
</evidence>
<dbReference type="PANTHER" id="PTHR11626:SF2">
    <property type="entry name" value="SQUALENE SYNTHASE"/>
    <property type="match status" value="1"/>
</dbReference>
<reference evidence="7" key="1">
    <citation type="journal article" date="2017" name="Plant J.">
        <title>An exception among diatoms: unique organization of genes involved in isoprenoid biosynthesis in Rhizosolenia setigera CCMP 1694.</title>
        <authorList>
            <person name="Ferriols V.M.E.N."/>
            <person name="Yaginuma-Suzuki R."/>
            <person name="Fukunaga K."/>
            <person name="Kadono T."/>
            <person name="Adachi M."/>
            <person name="Matsunaga S."/>
            <person name="Okada S."/>
        </authorList>
    </citation>
    <scope>NUCLEOTIDE SEQUENCE</scope>
</reference>
<dbReference type="Pfam" id="PF00494">
    <property type="entry name" value="SQS_PSY"/>
    <property type="match status" value="1"/>
</dbReference>
<comment type="catalytic activity">
    <reaction evidence="5">
        <text>2 (2E,6E)-farnesyl diphosphate + NADPH + H(+) = squalene + 2 diphosphate + NADP(+)</text>
        <dbReference type="Rhea" id="RHEA:32295"/>
        <dbReference type="ChEBI" id="CHEBI:15378"/>
        <dbReference type="ChEBI" id="CHEBI:15440"/>
        <dbReference type="ChEBI" id="CHEBI:33019"/>
        <dbReference type="ChEBI" id="CHEBI:57783"/>
        <dbReference type="ChEBI" id="CHEBI:58349"/>
        <dbReference type="ChEBI" id="CHEBI:175763"/>
        <dbReference type="EC" id="2.5.1.21"/>
    </reaction>
</comment>
<dbReference type="PROSITE" id="PS01045">
    <property type="entry name" value="SQUALEN_PHYTOEN_SYN_2"/>
    <property type="match status" value="1"/>
</dbReference>
<feature type="chain" id="PRO_5020638888" description="Squalene synthase" evidence="6">
    <location>
        <begin position="20"/>
        <end position="552"/>
    </location>
</feature>
<dbReference type="SFLD" id="SFLDS00005">
    <property type="entry name" value="Isoprenoid_Synthase_Type_I"/>
    <property type="match status" value="1"/>
</dbReference>
<proteinExistence type="evidence at transcript level"/>
<evidence type="ECO:0000313" key="7">
    <source>
        <dbReference type="EMBL" id="AUC67635.1"/>
    </source>
</evidence>
<comment type="similarity">
    <text evidence="2 5">Belongs to the phytoene/squalene synthase family.</text>
</comment>
<dbReference type="GO" id="GO:0051996">
    <property type="term" value="F:squalene synthase [NAD(P)H] activity"/>
    <property type="evidence" value="ECO:0007669"/>
    <property type="project" value="UniProtKB-UniRule"/>
</dbReference>
<evidence type="ECO:0000256" key="3">
    <source>
        <dbReference type="ARBA" id="ARBA00012373"/>
    </source>
</evidence>
<dbReference type="GO" id="GO:0008610">
    <property type="term" value="P:lipid biosynthetic process"/>
    <property type="evidence" value="ECO:0007669"/>
    <property type="project" value="InterPro"/>
</dbReference>
<keyword evidence="5" id="KW-1133">Transmembrane helix</keyword>
<dbReference type="InterPro" id="IPR008949">
    <property type="entry name" value="Isoprenoid_synthase_dom_sf"/>
</dbReference>
<evidence type="ECO:0000256" key="5">
    <source>
        <dbReference type="RuleBase" id="RU368088"/>
    </source>
</evidence>
<dbReference type="AlphaFoldDB" id="A0A4P2PS18"/>
<keyword evidence="6" id="KW-0732">Signal</keyword>
<dbReference type="InterPro" id="IPR006449">
    <property type="entry name" value="Squal_synth-like"/>
</dbReference>
<dbReference type="Gene3D" id="1.10.600.10">
    <property type="entry name" value="Farnesyl Diphosphate Synthase"/>
    <property type="match status" value="1"/>
</dbReference>
<comment type="cofactor">
    <cofactor evidence="1 5">
        <name>Mg(2+)</name>
        <dbReference type="ChEBI" id="CHEBI:18420"/>
    </cofactor>
</comment>
<dbReference type="PANTHER" id="PTHR11626">
    <property type="entry name" value="FARNESYL-DIPHOSPHATE FARNESYLTRANSFERASE"/>
    <property type="match status" value="1"/>
</dbReference>
<evidence type="ECO:0000256" key="6">
    <source>
        <dbReference type="SAM" id="SignalP"/>
    </source>
</evidence>
<dbReference type="GO" id="GO:0005789">
    <property type="term" value="C:endoplasmic reticulum membrane"/>
    <property type="evidence" value="ECO:0007669"/>
    <property type="project" value="TreeGrafter"/>
</dbReference>
<comment type="pathway">
    <text evidence="5">Terpene metabolism; lanosterol biosynthesis; lanosterol from farnesyl diphosphate: step 1/3.</text>
</comment>
<dbReference type="SFLD" id="SFLDG01018">
    <property type="entry name" value="Squalene/Phytoene_Synthase_Lik"/>
    <property type="match status" value="1"/>
</dbReference>
<feature type="transmembrane region" description="Helical" evidence="5">
    <location>
        <begin position="480"/>
        <end position="501"/>
    </location>
</feature>